<keyword evidence="2" id="KW-0963">Cytoplasm</keyword>
<reference evidence="4" key="1">
    <citation type="submission" date="2014-09" db="EMBL/GenBank/DDBJ databases">
        <authorList>
            <person name="Magalhaes I.L.F."/>
            <person name="Oliveira U."/>
            <person name="Santos F.R."/>
            <person name="Vidigal T.H.D.A."/>
            <person name="Brescovit A.D."/>
            <person name="Santos A.J."/>
        </authorList>
    </citation>
    <scope>NUCLEOTIDE SEQUENCE</scope>
    <source>
        <tissue evidence="4">Shoot tissue taken approximately 20 cm above the soil surface</tissue>
    </source>
</reference>
<evidence type="ECO:0000256" key="1">
    <source>
        <dbReference type="ARBA" id="ARBA00004496"/>
    </source>
</evidence>
<dbReference type="EMBL" id="GBRH01176183">
    <property type="protein sequence ID" value="JAE21713.1"/>
    <property type="molecule type" value="Transcribed_RNA"/>
</dbReference>
<dbReference type="AlphaFoldDB" id="A0A0A9GM16"/>
<feature type="region of interest" description="Disordered" evidence="3">
    <location>
        <begin position="1"/>
        <end position="61"/>
    </location>
</feature>
<reference evidence="4" key="2">
    <citation type="journal article" date="2015" name="Data Brief">
        <title>Shoot transcriptome of the giant reed, Arundo donax.</title>
        <authorList>
            <person name="Barrero R.A."/>
            <person name="Guerrero F.D."/>
            <person name="Moolhuijzen P."/>
            <person name="Goolsby J.A."/>
            <person name="Tidwell J."/>
            <person name="Bellgard S.E."/>
            <person name="Bellgard M.I."/>
        </authorList>
    </citation>
    <scope>NUCLEOTIDE SEQUENCE</scope>
    <source>
        <tissue evidence="4">Shoot tissue taken approximately 20 cm above the soil surface</tissue>
    </source>
</reference>
<evidence type="ECO:0000256" key="3">
    <source>
        <dbReference type="SAM" id="MobiDB-lite"/>
    </source>
</evidence>
<dbReference type="GO" id="GO:0000976">
    <property type="term" value="F:transcription cis-regulatory region binding"/>
    <property type="evidence" value="ECO:0007669"/>
    <property type="project" value="TreeGrafter"/>
</dbReference>
<protein>
    <submittedName>
        <fullName evidence="4">Uncharacterized protein</fullName>
    </submittedName>
</protein>
<dbReference type="GO" id="GO:0045944">
    <property type="term" value="P:positive regulation of transcription by RNA polymerase II"/>
    <property type="evidence" value="ECO:0007669"/>
    <property type="project" value="TreeGrafter"/>
</dbReference>
<dbReference type="PANTHER" id="PTHR12983:SF9">
    <property type="entry name" value="E3 UBIQUITIN-PROTEIN LIGASE RNF10"/>
    <property type="match status" value="1"/>
</dbReference>
<evidence type="ECO:0000313" key="4">
    <source>
        <dbReference type="EMBL" id="JAE21713.1"/>
    </source>
</evidence>
<dbReference type="GO" id="GO:0005737">
    <property type="term" value="C:cytoplasm"/>
    <property type="evidence" value="ECO:0007669"/>
    <property type="project" value="UniProtKB-SubCell"/>
</dbReference>
<dbReference type="InterPro" id="IPR039739">
    <property type="entry name" value="MAG2/RNF10"/>
</dbReference>
<comment type="subcellular location">
    <subcellularLocation>
        <location evidence="1">Cytoplasm</location>
    </subcellularLocation>
</comment>
<dbReference type="PANTHER" id="PTHR12983">
    <property type="entry name" value="RING FINGER 10 FAMILY MEMBER"/>
    <property type="match status" value="1"/>
</dbReference>
<sequence length="209" mass="22498">MSISPRERTGGSYYPRPPNPSPSPQHGSDRRRHGRPSPPASVSPPGAGGSGASSDSVVPAIRESINASEKVVGFRISGEENGSHTQAVGNISECQSSEQGNLSFPVDNVGSVPAYPERSEMVGSLQTDHLATGSTGLQGNATQMSTRKNQAVNANHLLNFQYDPISRSQPRGPRTYPPRRQRKIKPYNKDLFLQANYKFVVLDTGNLSN</sequence>
<evidence type="ECO:0000256" key="2">
    <source>
        <dbReference type="ARBA" id="ARBA00022490"/>
    </source>
</evidence>
<name>A0A0A9GM16_ARUDO</name>
<organism evidence="4">
    <name type="scientific">Arundo donax</name>
    <name type="common">Giant reed</name>
    <name type="synonym">Donax arundinaceus</name>
    <dbReference type="NCBI Taxonomy" id="35708"/>
    <lineage>
        <taxon>Eukaryota</taxon>
        <taxon>Viridiplantae</taxon>
        <taxon>Streptophyta</taxon>
        <taxon>Embryophyta</taxon>
        <taxon>Tracheophyta</taxon>
        <taxon>Spermatophyta</taxon>
        <taxon>Magnoliopsida</taxon>
        <taxon>Liliopsida</taxon>
        <taxon>Poales</taxon>
        <taxon>Poaceae</taxon>
        <taxon>PACMAD clade</taxon>
        <taxon>Arundinoideae</taxon>
        <taxon>Arundineae</taxon>
        <taxon>Arundo</taxon>
    </lineage>
</organism>
<proteinExistence type="predicted"/>
<accession>A0A0A9GM16</accession>